<name>Q2RU20_RHORT</name>
<proteinExistence type="predicted"/>
<reference evidence="2 3" key="1">
    <citation type="journal article" date="2011" name="Stand. Genomic Sci.">
        <title>Complete genome sequence of Rhodospirillum rubrum type strain (S1).</title>
        <authorList>
            <person name="Munk A.C."/>
            <person name="Copeland A."/>
            <person name="Lucas S."/>
            <person name="Lapidus A."/>
            <person name="Del Rio T.G."/>
            <person name="Barry K."/>
            <person name="Detter J.C."/>
            <person name="Hammon N."/>
            <person name="Israni S."/>
            <person name="Pitluck S."/>
            <person name="Brettin T."/>
            <person name="Bruce D."/>
            <person name="Han C."/>
            <person name="Tapia R."/>
            <person name="Gilna P."/>
            <person name="Schmutz J."/>
            <person name="Larimer F."/>
            <person name="Land M."/>
            <person name="Kyrpides N.C."/>
            <person name="Mavromatis K."/>
            <person name="Richardson P."/>
            <person name="Rohde M."/>
            <person name="Goker M."/>
            <person name="Klenk H.P."/>
            <person name="Zhang Y."/>
            <person name="Roberts G.P."/>
            <person name="Reslewic S."/>
            <person name="Schwartz D.C."/>
        </authorList>
    </citation>
    <scope>NUCLEOTIDE SEQUENCE [LARGE SCALE GENOMIC DNA]</scope>
    <source>
        <strain evidence="3">ATCC 11170 / ATH 1.1.1 / DSM 467 / LMG 4362 / NCIMB 8255 / S1</strain>
    </source>
</reference>
<dbReference type="Proteomes" id="UP000001929">
    <property type="component" value="Chromosome"/>
</dbReference>
<gene>
    <name evidence="2" type="ordered locus">Rru_A1575</name>
</gene>
<dbReference type="PATRIC" id="fig|269796.9.peg.1648"/>
<dbReference type="RefSeq" id="WP_011389450.1">
    <property type="nucleotide sequence ID" value="NC_007643.1"/>
</dbReference>
<dbReference type="EnsemblBacteria" id="ABC22375">
    <property type="protein sequence ID" value="ABC22375"/>
    <property type="gene ID" value="Rru_A1575"/>
</dbReference>
<keyword evidence="1" id="KW-0812">Transmembrane</keyword>
<organism evidence="2 3">
    <name type="scientific">Rhodospirillum rubrum (strain ATCC 11170 / ATH 1.1.1 / DSM 467 / LMG 4362 / NCIMB 8255 / S1)</name>
    <dbReference type="NCBI Taxonomy" id="269796"/>
    <lineage>
        <taxon>Bacteria</taxon>
        <taxon>Pseudomonadati</taxon>
        <taxon>Pseudomonadota</taxon>
        <taxon>Alphaproteobacteria</taxon>
        <taxon>Rhodospirillales</taxon>
        <taxon>Rhodospirillaceae</taxon>
        <taxon>Rhodospirillum</taxon>
    </lineage>
</organism>
<protein>
    <submittedName>
        <fullName evidence="2">Uncharacterized protein</fullName>
    </submittedName>
</protein>
<evidence type="ECO:0000256" key="1">
    <source>
        <dbReference type="SAM" id="Phobius"/>
    </source>
</evidence>
<evidence type="ECO:0000313" key="2">
    <source>
        <dbReference type="EMBL" id="ABC22375.1"/>
    </source>
</evidence>
<evidence type="ECO:0000313" key="3">
    <source>
        <dbReference type="Proteomes" id="UP000001929"/>
    </source>
</evidence>
<dbReference type="STRING" id="269796.Rru_A1575"/>
<dbReference type="AlphaFoldDB" id="Q2RU20"/>
<keyword evidence="1" id="KW-0472">Membrane</keyword>
<accession>Q2RU20</accession>
<dbReference type="EMBL" id="CP000230">
    <property type="protein sequence ID" value="ABC22375.1"/>
    <property type="molecule type" value="Genomic_DNA"/>
</dbReference>
<dbReference type="HOGENOM" id="CLU_1694140_0_0_5"/>
<keyword evidence="1" id="KW-1133">Transmembrane helix</keyword>
<feature type="transmembrane region" description="Helical" evidence="1">
    <location>
        <begin position="19"/>
        <end position="37"/>
    </location>
</feature>
<sequence length="183" mass="19478">MNNATECGAVVHAEGWGDWLQGLALALAMLLCGGLFFPAQAQDPTNPWLTPSRPSPEEPPLRKVLNITESDCRRLTAHYPEPGVAYEAGHDVNGRPVVGADLEDYSALTGGVERGFSFQIAIDPFAQAGMTPPAAFQSPSIYIGRLDYDVASGQAMMNGRPLDNGAGAVIAQACREHGRGRSR</sequence>
<keyword evidence="3" id="KW-1185">Reference proteome</keyword>
<dbReference type="KEGG" id="rru:Rru_A1575"/>